<gene>
    <name evidence="2" type="ORF">M406DRAFT_335292</name>
</gene>
<proteinExistence type="predicted"/>
<dbReference type="RefSeq" id="XP_040771068.1">
    <property type="nucleotide sequence ID" value="XM_040921022.1"/>
</dbReference>
<sequence>MAQRDVLAPFHLQSLRNYAESYDAIRRGHLMPAASQRVSKHTGTQGKITDPEGRLAPERIEPWTDFLDEQRAIISMILRETAGDSAPLFPCRNHIQMVAEDLVCVDSEGALLLFDADTLHKPASRVSEALLSDATIRSTICDFQRANASSIAGVKRKRSADIREPTRRGPANVFCILEPKAQNAIMVNTSRPAGELIQDDIPRVLFLKEAEAPHKLTTEIINAAVGIHNDKVLESRTIMDYGLGRQDPVVAAGSLDADACEYCFYTGNSGSLSEGHRRRLGTSGSESYWADQTGAEGGSSPPSDQLAVVASAVAHSDAAQKDRGDGPTPGQDLGGSSGDLSSSQQFSAAADAQRPTLTSSASPTGQTTGRGSLSMPAYPSPPPPCDSAHLPRKRRTDEQRSPDGSEKRRRPGDTVAAPAPAALTSTPLWARPFCTPTCLRALTRLSDRRGDKGWSLDLGCPSYHDHACHPDTLTGAQFRQRLLVQLTTTPQGQQTTADSSYEFIYLTSGSGSFQGPDARAMRREARIYDRLRHLQGAQLPVCLGTNHLMPSCDL</sequence>
<name>A0A9P4XQV4_CRYP1</name>
<dbReference type="GeneID" id="63838151"/>
<dbReference type="EMBL" id="MU032354">
    <property type="protein sequence ID" value="KAF3760089.1"/>
    <property type="molecule type" value="Genomic_DNA"/>
</dbReference>
<keyword evidence="3" id="KW-1185">Reference proteome</keyword>
<accession>A0A9P4XQV4</accession>
<comment type="caution">
    <text evidence="2">The sequence shown here is derived from an EMBL/GenBank/DDBJ whole genome shotgun (WGS) entry which is preliminary data.</text>
</comment>
<evidence type="ECO:0000313" key="2">
    <source>
        <dbReference type="EMBL" id="KAF3760089.1"/>
    </source>
</evidence>
<dbReference type="AlphaFoldDB" id="A0A9P4XQV4"/>
<feature type="compositionally biased region" description="Low complexity" evidence="1">
    <location>
        <begin position="307"/>
        <end position="317"/>
    </location>
</feature>
<feature type="region of interest" description="Disordered" evidence="1">
    <location>
        <begin position="271"/>
        <end position="420"/>
    </location>
</feature>
<evidence type="ECO:0000256" key="1">
    <source>
        <dbReference type="SAM" id="MobiDB-lite"/>
    </source>
</evidence>
<dbReference type="OrthoDB" id="411394at2759"/>
<reference evidence="2" key="1">
    <citation type="journal article" date="2020" name="Phytopathology">
        <title>Genome sequence of the chestnut blight fungus Cryphonectria parasitica EP155: A fundamental resource for an archetypical invasive plant pathogen.</title>
        <authorList>
            <person name="Crouch J.A."/>
            <person name="Dawe A."/>
            <person name="Aerts A."/>
            <person name="Barry K."/>
            <person name="Churchill A.C.L."/>
            <person name="Grimwood J."/>
            <person name="Hillman B."/>
            <person name="Milgroom M.G."/>
            <person name="Pangilinan J."/>
            <person name="Smith M."/>
            <person name="Salamov A."/>
            <person name="Schmutz J."/>
            <person name="Yadav J."/>
            <person name="Grigoriev I.V."/>
            <person name="Nuss D."/>
        </authorList>
    </citation>
    <scope>NUCLEOTIDE SEQUENCE</scope>
    <source>
        <strain evidence="2">EP155</strain>
    </source>
</reference>
<evidence type="ECO:0000313" key="3">
    <source>
        <dbReference type="Proteomes" id="UP000803844"/>
    </source>
</evidence>
<feature type="compositionally biased region" description="Low complexity" evidence="1">
    <location>
        <begin position="338"/>
        <end position="353"/>
    </location>
</feature>
<feature type="compositionally biased region" description="Polar residues" evidence="1">
    <location>
        <begin position="355"/>
        <end position="371"/>
    </location>
</feature>
<feature type="compositionally biased region" description="Basic and acidic residues" evidence="1">
    <location>
        <begin position="395"/>
        <end position="406"/>
    </location>
</feature>
<organism evidence="2 3">
    <name type="scientific">Cryphonectria parasitica (strain ATCC 38755 / EP155)</name>
    <dbReference type="NCBI Taxonomy" id="660469"/>
    <lineage>
        <taxon>Eukaryota</taxon>
        <taxon>Fungi</taxon>
        <taxon>Dikarya</taxon>
        <taxon>Ascomycota</taxon>
        <taxon>Pezizomycotina</taxon>
        <taxon>Sordariomycetes</taxon>
        <taxon>Sordariomycetidae</taxon>
        <taxon>Diaporthales</taxon>
        <taxon>Cryphonectriaceae</taxon>
        <taxon>Cryphonectria-Endothia species complex</taxon>
        <taxon>Cryphonectria</taxon>
    </lineage>
</organism>
<dbReference type="Proteomes" id="UP000803844">
    <property type="component" value="Unassembled WGS sequence"/>
</dbReference>
<protein>
    <submittedName>
        <fullName evidence="2">Uncharacterized protein</fullName>
    </submittedName>
</protein>